<dbReference type="GO" id="GO:0030212">
    <property type="term" value="P:hyaluronan metabolic process"/>
    <property type="evidence" value="ECO:0007669"/>
    <property type="project" value="InterPro"/>
</dbReference>
<name>A0A3S1BKP2_ELYCH</name>
<dbReference type="InterPro" id="IPR010600">
    <property type="entry name" value="ITI_HC_C"/>
</dbReference>
<feature type="domain" description="Inter-alpha-trypsin inhibitor heavy chain C-terminal" evidence="1">
    <location>
        <begin position="75"/>
        <end position="155"/>
    </location>
</feature>
<proteinExistence type="predicted"/>
<protein>
    <recommendedName>
        <fullName evidence="1">Inter-alpha-trypsin inhibitor heavy chain C-terminal domain-containing protein</fullName>
    </recommendedName>
</protein>
<accession>A0A3S1BKP2</accession>
<organism evidence="2 3">
    <name type="scientific">Elysia chlorotica</name>
    <name type="common">Eastern emerald elysia</name>
    <name type="synonym">Sea slug</name>
    <dbReference type="NCBI Taxonomy" id="188477"/>
    <lineage>
        <taxon>Eukaryota</taxon>
        <taxon>Metazoa</taxon>
        <taxon>Spiralia</taxon>
        <taxon>Lophotrochozoa</taxon>
        <taxon>Mollusca</taxon>
        <taxon>Gastropoda</taxon>
        <taxon>Heterobranchia</taxon>
        <taxon>Euthyneura</taxon>
        <taxon>Panpulmonata</taxon>
        <taxon>Sacoglossa</taxon>
        <taxon>Placobranchoidea</taxon>
        <taxon>Plakobranchidae</taxon>
        <taxon>Elysia</taxon>
    </lineage>
</organism>
<evidence type="ECO:0000259" key="1">
    <source>
        <dbReference type="Pfam" id="PF06668"/>
    </source>
</evidence>
<feature type="non-terminal residue" evidence="2">
    <location>
        <position position="1"/>
    </location>
</feature>
<dbReference type="AlphaFoldDB" id="A0A3S1BKP2"/>
<dbReference type="Proteomes" id="UP000271974">
    <property type="component" value="Unassembled WGS sequence"/>
</dbReference>
<dbReference type="GO" id="GO:0004867">
    <property type="term" value="F:serine-type endopeptidase inhibitor activity"/>
    <property type="evidence" value="ECO:0007669"/>
    <property type="project" value="InterPro"/>
</dbReference>
<keyword evidence="3" id="KW-1185">Reference proteome</keyword>
<dbReference type="OrthoDB" id="299997at2759"/>
<evidence type="ECO:0000313" key="3">
    <source>
        <dbReference type="Proteomes" id="UP000271974"/>
    </source>
</evidence>
<comment type="caution">
    <text evidence="2">The sequence shown here is derived from an EMBL/GenBank/DDBJ whole genome shotgun (WGS) entry which is preliminary data.</text>
</comment>
<reference evidence="2 3" key="1">
    <citation type="submission" date="2019-01" db="EMBL/GenBank/DDBJ databases">
        <title>A draft genome assembly of the solar-powered sea slug Elysia chlorotica.</title>
        <authorList>
            <person name="Cai H."/>
            <person name="Li Q."/>
            <person name="Fang X."/>
            <person name="Li J."/>
            <person name="Curtis N.E."/>
            <person name="Altenburger A."/>
            <person name="Shibata T."/>
            <person name="Feng M."/>
            <person name="Maeda T."/>
            <person name="Schwartz J.A."/>
            <person name="Shigenobu S."/>
            <person name="Lundholm N."/>
            <person name="Nishiyama T."/>
            <person name="Yang H."/>
            <person name="Hasebe M."/>
            <person name="Li S."/>
            <person name="Pierce S.K."/>
            <person name="Wang J."/>
        </authorList>
    </citation>
    <scope>NUCLEOTIDE SEQUENCE [LARGE SCALE GENOMIC DNA]</scope>
    <source>
        <strain evidence="2">EC2010</strain>
        <tissue evidence="2">Whole organism of an adult</tissue>
    </source>
</reference>
<sequence length="187" mass="21127">IRTETGSLSDESLGANRISLGDRQILSQNQHLINQLEKQMKSSQSMRVRDLHSLKRRKLRKGGRYKEMVMPHKATIFLGFYILEGRGFSNMTHGLLGQFLFKSARSLKMNWGDSGGLLQALFEVNGDPDRTAQAVYIQRQHVGSNTTRACWLLTNGGRSVVDGEFSDYLVPHIRYNSLRELPPPAPL</sequence>
<gene>
    <name evidence="2" type="ORF">EGW08_006220</name>
</gene>
<evidence type="ECO:0000313" key="2">
    <source>
        <dbReference type="EMBL" id="RUS86008.1"/>
    </source>
</evidence>
<dbReference type="EMBL" id="RQTK01000153">
    <property type="protein sequence ID" value="RUS86008.1"/>
    <property type="molecule type" value="Genomic_DNA"/>
</dbReference>
<dbReference type="Pfam" id="PF06668">
    <property type="entry name" value="ITI_HC_C"/>
    <property type="match status" value="1"/>
</dbReference>